<accession>A0A074X261</accession>
<organism evidence="3 4">
    <name type="scientific">Aureobasidium namibiae CBS 147.97</name>
    <dbReference type="NCBI Taxonomy" id="1043004"/>
    <lineage>
        <taxon>Eukaryota</taxon>
        <taxon>Fungi</taxon>
        <taxon>Dikarya</taxon>
        <taxon>Ascomycota</taxon>
        <taxon>Pezizomycotina</taxon>
        <taxon>Dothideomycetes</taxon>
        <taxon>Dothideomycetidae</taxon>
        <taxon>Dothideales</taxon>
        <taxon>Saccotheciaceae</taxon>
        <taxon>Aureobasidium</taxon>
    </lineage>
</organism>
<dbReference type="OrthoDB" id="121380at2759"/>
<dbReference type="EMBL" id="KL584726">
    <property type="protein sequence ID" value="KEQ68706.1"/>
    <property type="molecule type" value="Genomic_DNA"/>
</dbReference>
<dbReference type="GeneID" id="25407717"/>
<dbReference type="HOGENOM" id="CLU_027719_0_0_1"/>
<dbReference type="InterPro" id="IPR000627">
    <property type="entry name" value="Intradiol_dOase_C"/>
</dbReference>
<evidence type="ECO:0000313" key="3">
    <source>
        <dbReference type="EMBL" id="KEQ68706.1"/>
    </source>
</evidence>
<dbReference type="RefSeq" id="XP_013422878.1">
    <property type="nucleotide sequence ID" value="XM_013567424.1"/>
</dbReference>
<dbReference type="STRING" id="1043004.A0A074X261"/>
<dbReference type="PANTHER" id="PTHR34315">
    <property type="match status" value="1"/>
</dbReference>
<dbReference type="InterPro" id="IPR015889">
    <property type="entry name" value="Intradiol_dOase_core"/>
</dbReference>
<dbReference type="GO" id="GO:0016702">
    <property type="term" value="F:oxidoreductase activity, acting on single donors with incorporation of molecular oxygen, incorporation of two atoms of oxygen"/>
    <property type="evidence" value="ECO:0007669"/>
    <property type="project" value="InterPro"/>
</dbReference>
<keyword evidence="3" id="KW-0223">Dioxygenase</keyword>
<dbReference type="Gene3D" id="2.60.130.10">
    <property type="entry name" value="Aromatic compound dioxygenase"/>
    <property type="match status" value="1"/>
</dbReference>
<feature type="domain" description="Intradiol ring-cleavage dioxygenases" evidence="2">
    <location>
        <begin position="139"/>
        <end position="239"/>
    </location>
</feature>
<sequence length="393" mass="42247">MVHLSKVASTVAAAAFIAPSFAHPGEHHDHHAIKREIAAREHLANHFKRSVDTCSGSAKSASIAARSAARRSKIASELRLKRGIASSPQKFRRDLATLEKFEAVNHNQTDSVDGDYSAFEASVFSANTSCVLTPEVTDGPYYVTGEQIRSNVKEDLYSDGVDLYLEVQYIDINTCEPVSNVWVDIWNANATGVYSGISLSGNYAADGYNSTYLRGIQETDSDGVATFETIFPGHYEGRATHTHLLSHMNVTVFPNNTISATNNITHIGQLFWDTALRAAVEEVYPYSTNTQAVTTNDDDMWDIVQAGTTYDPFPQYIYLGDDISDGLFAWIQIGLDTTANYIDAEYYSVAAYVDADGGHASSNSFTGGDSGSGDAGNGTAPGDANASGSGAPS</sequence>
<dbReference type="CDD" id="cd03457">
    <property type="entry name" value="intradiol_dioxygenase_like"/>
    <property type="match status" value="1"/>
</dbReference>
<name>A0A074X261_9PEZI</name>
<gene>
    <name evidence="3" type="ORF">M436DRAFT_12295</name>
</gene>
<dbReference type="PANTHER" id="PTHR34315:SF2">
    <property type="entry name" value="ANCHORED DIOXYGENASE, PUTATIVE (AFU_ORTHOLOGUE AFUA_3G01800)-RELATED"/>
    <property type="match status" value="1"/>
</dbReference>
<dbReference type="SUPFAM" id="SSF49482">
    <property type="entry name" value="Aromatic compound dioxygenase"/>
    <property type="match status" value="1"/>
</dbReference>
<dbReference type="Pfam" id="PF00775">
    <property type="entry name" value="Dioxygenase_C"/>
    <property type="match status" value="1"/>
</dbReference>
<dbReference type="Proteomes" id="UP000027730">
    <property type="component" value="Unassembled WGS sequence"/>
</dbReference>
<evidence type="ECO:0000259" key="2">
    <source>
        <dbReference type="Pfam" id="PF00775"/>
    </source>
</evidence>
<feature type="region of interest" description="Disordered" evidence="1">
    <location>
        <begin position="362"/>
        <end position="393"/>
    </location>
</feature>
<evidence type="ECO:0000313" key="4">
    <source>
        <dbReference type="Proteomes" id="UP000027730"/>
    </source>
</evidence>
<dbReference type="GO" id="GO:0008199">
    <property type="term" value="F:ferric iron binding"/>
    <property type="evidence" value="ECO:0007669"/>
    <property type="project" value="InterPro"/>
</dbReference>
<keyword evidence="3" id="KW-0560">Oxidoreductase</keyword>
<dbReference type="AlphaFoldDB" id="A0A074X261"/>
<proteinExistence type="predicted"/>
<keyword evidence="4" id="KW-1185">Reference proteome</keyword>
<evidence type="ECO:0000256" key="1">
    <source>
        <dbReference type="SAM" id="MobiDB-lite"/>
    </source>
</evidence>
<feature type="non-terminal residue" evidence="3">
    <location>
        <position position="393"/>
    </location>
</feature>
<reference evidence="3 4" key="1">
    <citation type="journal article" date="2014" name="BMC Genomics">
        <title>Genome sequencing of four Aureobasidium pullulans varieties: biotechnological potential, stress tolerance, and description of new species.</title>
        <authorList>
            <person name="Gostin Ar C."/>
            <person name="Ohm R.A."/>
            <person name="Kogej T."/>
            <person name="Sonjak S."/>
            <person name="Turk M."/>
            <person name="Zajc J."/>
            <person name="Zalar P."/>
            <person name="Grube M."/>
            <person name="Sun H."/>
            <person name="Han J."/>
            <person name="Sharma A."/>
            <person name="Chiniquy J."/>
            <person name="Ngan C.Y."/>
            <person name="Lipzen A."/>
            <person name="Barry K."/>
            <person name="Grigoriev I.V."/>
            <person name="Gunde-Cimerman N."/>
        </authorList>
    </citation>
    <scope>NUCLEOTIDE SEQUENCE [LARGE SCALE GENOMIC DNA]</scope>
    <source>
        <strain evidence="3 4">CBS 147.97</strain>
    </source>
</reference>
<protein>
    <submittedName>
        <fullName evidence="3">Aromatic compound dioxygenase</fullName>
    </submittedName>
</protein>